<evidence type="ECO:0000259" key="7">
    <source>
        <dbReference type="PROSITE" id="PS50110"/>
    </source>
</evidence>
<dbReference type="STRING" id="363253.LI0552"/>
<dbReference type="PROSITE" id="PS50109">
    <property type="entry name" value="HIS_KIN"/>
    <property type="match status" value="1"/>
</dbReference>
<dbReference type="Gene3D" id="3.30.565.10">
    <property type="entry name" value="Histidine kinase-like ATPase, C-terminal domain"/>
    <property type="match status" value="1"/>
</dbReference>
<dbReference type="GO" id="GO:0000160">
    <property type="term" value="P:phosphorelay signal transduction system"/>
    <property type="evidence" value="ECO:0007669"/>
    <property type="project" value="UniProtKB-KW"/>
</dbReference>
<dbReference type="GO" id="GO:0016301">
    <property type="term" value="F:kinase activity"/>
    <property type="evidence" value="ECO:0007669"/>
    <property type="project" value="UniProtKB-KW"/>
</dbReference>
<dbReference type="PANTHER" id="PTHR45339">
    <property type="entry name" value="HYBRID SIGNAL TRANSDUCTION HISTIDINE KINASE J"/>
    <property type="match status" value="1"/>
</dbReference>
<evidence type="ECO:0000259" key="6">
    <source>
        <dbReference type="PROSITE" id="PS50109"/>
    </source>
</evidence>
<feature type="transmembrane region" description="Helical" evidence="5">
    <location>
        <begin position="327"/>
        <end position="346"/>
    </location>
</feature>
<dbReference type="KEGG" id="lip:LI0552"/>
<dbReference type="RefSeq" id="WP_011526635.1">
    <property type="nucleotide sequence ID" value="NC_008011.1"/>
</dbReference>
<dbReference type="InterPro" id="IPR011006">
    <property type="entry name" value="CheY-like_superfamily"/>
</dbReference>
<proteinExistence type="predicted"/>
<feature type="region of interest" description="Disordered" evidence="4">
    <location>
        <begin position="1164"/>
        <end position="1186"/>
    </location>
</feature>
<sequence length="1382" mass="155027">MRYFNFHNLARQLIISPKFFLIICSFIYLTYILLLPLVHANNDTNNNLNTDLTFSPEETSTGIITDRVTPLLDWILDQSGQLTINQVLSPEVQRTFSSFLFTDLPKQEGTFWFRFVIDSTNRLSSSDFILDLSKRTPTQFPEPTQVWVVSMGSGKATLINPIKDNSYPIKYSGAEVLEVYIKLPGAPGVGFTPVLWTKKSFSTFYASMHVAILFLLAITIAICLIRAFTEKQEWRIWAALYSGSILISTLWGLPPTPKGILTIWDIPGLLAPGIALFILPHIGRRLMNTRQVSPHIDIQLLLLTLPGLVLSILPLIPGYLWTLPYLSVWPLITILFLPTCLYARFCDLKQSKTFFTICAFPSIGILPLAISINSMPQYIPIGLINLFPIITLTLSAMLVALVPNPKPSSGAIRREHPSSNIKIPSIPNKQNKIQMKKEEEQRTTTTNLNIESLEQQLRAPLERIRKELSILNTSLQSTPLQQHIESIENTAEGLSHIINDIPELFISKTHTDKEIFDLNQIVLGIHDAVNNDAESKNLAFSWFIAPHLYQKYEGNPTQLTQVLYMLVESSIQATEKGLVQLRIQRVPNSINPGELLITVSDSGKGSPPITRSPLALIHAWELATSTGGSVTMKSEPTGTTISFSISLTAKQTTTSLSHQHDESITTTEQPTTQLSQIIIVDIVPSNRQLLTYYLDELPYNIFEAQDVTTVYNLYKQSPGAVIIFGPELSETIAIETIGAIRVFEGEHNFLPAPILAICKTEAQKERLLRIGCTHVIIEPLTRKTFRQTILQLSPISSHTQAIPSPLLESTSKKIKQTAPTSSVNSKLIDTVNDSQIPCMETPIQDIPISPHASLYSEDNTSEYTHEKKGIALLKTPDQIKTKKLSIIKGEPTPISSSTHQQRNDTSLTNNVSYKVEQYPLMSSSEWVGEPTPITKQKTSTNKTSARLSQHSSEWVGEPIPIIKRKKPPITPPKNDPLHNTVEWVGEPMPITIAQQKSLTIEQQPIVNLTIEDEQLSSEKRKIVEENYTTTIEKTLSAEPKPHEQLATITKEKIEHIEPIVTTNDIHKNNLLENGTSFNEKSVILQNSIEIPEDLSIYSPSLHIQNSPEKSFLSSQSEPDNNSQCINNSSKEIDTIQEVPITSSDSAIINQKDNKHHDNLLTATTTRQKKHNNSRQKNSRHQKSSLSLLDMITIPTEENQETNHTQKALNTDSYLSMVGHPEIPEEHIITLTETVDTYKKDTLSVKKDIPDLFSVHHPTEVIEDFTYPKEQSEQLSMMQLFSSTLNIVEENDLGTHSKELFQELDITLGLLQQAIQTKQSENLVSFSQVILSLSEQLKLKHLKTLSYSLLDAIQTSKEDIIEQLIKDIKAEVQHNQGDTTDLL</sequence>
<keyword evidence="8" id="KW-0418">Kinase</keyword>
<feature type="transmembrane region" description="Helical" evidence="5">
    <location>
        <begin position="300"/>
        <end position="321"/>
    </location>
</feature>
<accession>Q1MQX1</accession>
<feature type="transmembrane region" description="Helical" evidence="5">
    <location>
        <begin position="378"/>
        <end position="402"/>
    </location>
</feature>
<dbReference type="PROSITE" id="PS50110">
    <property type="entry name" value="RESPONSE_REGULATORY"/>
    <property type="match status" value="1"/>
</dbReference>
<keyword evidence="1" id="KW-0597">Phosphoprotein</keyword>
<feature type="domain" description="Response regulatory" evidence="7">
    <location>
        <begin position="676"/>
        <end position="793"/>
    </location>
</feature>
<evidence type="ECO:0000256" key="3">
    <source>
        <dbReference type="PROSITE-ProRule" id="PRU00169"/>
    </source>
</evidence>
<name>Q1MQX1_LAWIP</name>
<gene>
    <name evidence="8" type="ordered locus">LI0552</name>
</gene>
<dbReference type="InterPro" id="IPR036890">
    <property type="entry name" value="HATPase_C_sf"/>
</dbReference>
<evidence type="ECO:0000256" key="2">
    <source>
        <dbReference type="ARBA" id="ARBA00023012"/>
    </source>
</evidence>
<evidence type="ECO:0000256" key="4">
    <source>
        <dbReference type="SAM" id="MobiDB-lite"/>
    </source>
</evidence>
<evidence type="ECO:0000313" key="8">
    <source>
        <dbReference type="EMBL" id="CAJ54606.1"/>
    </source>
</evidence>
<dbReference type="SUPFAM" id="SSF55874">
    <property type="entry name" value="ATPase domain of HSP90 chaperone/DNA topoisomerase II/histidine kinase"/>
    <property type="match status" value="1"/>
</dbReference>
<feature type="region of interest" description="Disordered" evidence="4">
    <location>
        <begin position="1106"/>
        <end position="1126"/>
    </location>
</feature>
<dbReference type="InterPro" id="IPR005467">
    <property type="entry name" value="His_kinase_dom"/>
</dbReference>
<evidence type="ECO:0000256" key="5">
    <source>
        <dbReference type="SAM" id="Phobius"/>
    </source>
</evidence>
<feature type="compositionally biased region" description="Polar residues" evidence="4">
    <location>
        <begin position="933"/>
        <end position="952"/>
    </location>
</feature>
<feature type="transmembrane region" description="Helical" evidence="5">
    <location>
        <begin position="259"/>
        <end position="279"/>
    </location>
</feature>
<reference evidence="8 9" key="1">
    <citation type="submission" date="2005-11" db="EMBL/GenBank/DDBJ databases">
        <title>The complete genome sequence of Lawsonia intracellularis: the causative agent of proliferative enteropathy.</title>
        <authorList>
            <person name="Kaur K."/>
            <person name="Zhang Q."/>
            <person name="Beckler D."/>
            <person name="Munir S."/>
            <person name="Li L."/>
            <person name="Kinsley K."/>
            <person name="Herron L."/>
            <person name="Peterson A."/>
            <person name="May B."/>
            <person name="Singh S."/>
            <person name="Gebhart C."/>
            <person name="Kapur V."/>
        </authorList>
    </citation>
    <scope>NUCLEOTIDE SEQUENCE [LARGE SCALE GENOMIC DNA]</scope>
    <source>
        <strain evidence="8 9">PHE/MN1-00</strain>
    </source>
</reference>
<feature type="transmembrane region" description="Helical" evidence="5">
    <location>
        <begin position="236"/>
        <end position="253"/>
    </location>
</feature>
<dbReference type="eggNOG" id="COG4191">
    <property type="taxonomic scope" value="Bacteria"/>
</dbReference>
<keyword evidence="2" id="KW-0902">Two-component regulatory system</keyword>
<keyword evidence="9" id="KW-1185">Reference proteome</keyword>
<evidence type="ECO:0000256" key="1">
    <source>
        <dbReference type="ARBA" id="ARBA00022553"/>
    </source>
</evidence>
<feature type="region of interest" description="Disordered" evidence="4">
    <location>
        <begin position="926"/>
        <end position="952"/>
    </location>
</feature>
<feature type="transmembrane region" description="Helical" evidence="5">
    <location>
        <begin position="204"/>
        <end position="224"/>
    </location>
</feature>
<keyword evidence="5" id="KW-0812">Transmembrane</keyword>
<organism evidence="8 9">
    <name type="scientific">Lawsonia intracellularis (strain PHE/MN1-00)</name>
    <dbReference type="NCBI Taxonomy" id="363253"/>
    <lineage>
        <taxon>Bacteria</taxon>
        <taxon>Pseudomonadati</taxon>
        <taxon>Thermodesulfobacteriota</taxon>
        <taxon>Desulfovibrionia</taxon>
        <taxon>Desulfovibrionales</taxon>
        <taxon>Desulfovibrionaceae</taxon>
        <taxon>Lawsonia</taxon>
    </lineage>
</organism>
<dbReference type="EMBL" id="AM180252">
    <property type="protein sequence ID" value="CAJ54606.1"/>
    <property type="molecule type" value="Genomic_DNA"/>
</dbReference>
<protein>
    <submittedName>
        <fullName evidence="8">Signal transduction histidine kinase</fullName>
    </submittedName>
</protein>
<dbReference type="HOGENOM" id="CLU_255498_0_0_7"/>
<dbReference type="Proteomes" id="UP000002430">
    <property type="component" value="Chromosome"/>
</dbReference>
<dbReference type="PANTHER" id="PTHR45339:SF1">
    <property type="entry name" value="HYBRID SIGNAL TRANSDUCTION HISTIDINE KINASE J"/>
    <property type="match status" value="1"/>
</dbReference>
<evidence type="ECO:0000313" key="9">
    <source>
        <dbReference type="Proteomes" id="UP000002430"/>
    </source>
</evidence>
<keyword evidence="5" id="KW-0472">Membrane</keyword>
<keyword evidence="8" id="KW-0808">Transferase</keyword>
<feature type="transmembrane region" description="Helical" evidence="5">
    <location>
        <begin position="20"/>
        <end position="38"/>
    </location>
</feature>
<dbReference type="InterPro" id="IPR001789">
    <property type="entry name" value="Sig_transdc_resp-reg_receiver"/>
</dbReference>
<dbReference type="SUPFAM" id="SSF52172">
    <property type="entry name" value="CheY-like"/>
    <property type="match status" value="1"/>
</dbReference>
<feature type="compositionally biased region" description="Basic residues" evidence="4">
    <location>
        <begin position="1166"/>
        <end position="1182"/>
    </location>
</feature>
<comment type="caution">
    <text evidence="3">Lacks conserved residue(s) required for the propagation of feature annotation.</text>
</comment>
<feature type="domain" description="Histidine kinase" evidence="6">
    <location>
        <begin position="452"/>
        <end position="649"/>
    </location>
</feature>
<dbReference type="OrthoDB" id="5449321at2"/>
<keyword evidence="5" id="KW-1133">Transmembrane helix</keyword>
<dbReference type="Gene3D" id="3.40.50.2300">
    <property type="match status" value="1"/>
</dbReference>